<dbReference type="Gene3D" id="1.10.10.10">
    <property type="entry name" value="Winged helix-like DNA-binding domain superfamily/Winged helix DNA-binding domain"/>
    <property type="match status" value="1"/>
</dbReference>
<comment type="similarity">
    <text evidence="1">Belongs to the DEPDC7 family.</text>
</comment>
<reference evidence="4" key="3">
    <citation type="submission" date="2025-09" db="UniProtKB">
        <authorList>
            <consortium name="Ensembl"/>
        </authorList>
    </citation>
    <scope>IDENTIFICATION</scope>
</reference>
<dbReference type="PANTHER" id="PTHR16206">
    <property type="entry name" value="DEP DOMAIN-CONTAINING"/>
    <property type="match status" value="1"/>
</dbReference>
<evidence type="ECO:0000256" key="2">
    <source>
        <dbReference type="ARBA" id="ARBA00040225"/>
    </source>
</evidence>
<protein>
    <recommendedName>
        <fullName evidence="2">DEP domain-containing protein 7</fullName>
    </recommendedName>
</protein>
<name>A0A8C5DD09_GOUWI</name>
<dbReference type="SMART" id="SM00049">
    <property type="entry name" value="DEP"/>
    <property type="match status" value="1"/>
</dbReference>
<accession>A0A8C5DD09</accession>
<evidence type="ECO:0000313" key="4">
    <source>
        <dbReference type="Ensembl" id="ENSGWIP00000001511.1"/>
    </source>
</evidence>
<dbReference type="SUPFAM" id="SSF46785">
    <property type="entry name" value="Winged helix' DNA-binding domain"/>
    <property type="match status" value="1"/>
</dbReference>
<dbReference type="CDD" id="cd04405">
    <property type="entry name" value="RhoGAP_BRCC3-like"/>
    <property type="match status" value="1"/>
</dbReference>
<feature type="domain" description="DEP" evidence="3">
    <location>
        <begin position="27"/>
        <end position="112"/>
    </location>
</feature>
<dbReference type="GO" id="GO:0035556">
    <property type="term" value="P:intracellular signal transduction"/>
    <property type="evidence" value="ECO:0007669"/>
    <property type="project" value="InterPro"/>
</dbReference>
<evidence type="ECO:0000256" key="1">
    <source>
        <dbReference type="ARBA" id="ARBA00037970"/>
    </source>
</evidence>
<organism evidence="4 5">
    <name type="scientific">Gouania willdenowi</name>
    <name type="common">Blunt-snouted clingfish</name>
    <name type="synonym">Lepadogaster willdenowi</name>
    <dbReference type="NCBI Taxonomy" id="441366"/>
    <lineage>
        <taxon>Eukaryota</taxon>
        <taxon>Metazoa</taxon>
        <taxon>Chordata</taxon>
        <taxon>Craniata</taxon>
        <taxon>Vertebrata</taxon>
        <taxon>Euteleostomi</taxon>
        <taxon>Actinopterygii</taxon>
        <taxon>Neopterygii</taxon>
        <taxon>Teleostei</taxon>
        <taxon>Neoteleostei</taxon>
        <taxon>Acanthomorphata</taxon>
        <taxon>Ovalentaria</taxon>
        <taxon>Blenniimorphae</taxon>
        <taxon>Blenniiformes</taxon>
        <taxon>Gobiesocoidei</taxon>
        <taxon>Gobiesocidae</taxon>
        <taxon>Gobiesocinae</taxon>
        <taxon>Gouania</taxon>
    </lineage>
</organism>
<evidence type="ECO:0000313" key="5">
    <source>
        <dbReference type="Proteomes" id="UP000694680"/>
    </source>
</evidence>
<sequence>FHSFLAISVATKPAQASSIWSALIAHLRSTVTVKRRRVHLKSHSDCFLGSEAVDHIINSKNCANVSRDKVVCVCQALLECNVFDAVGTKVFGKDKKRDAFQDSKSSLYRCMEQTCPTGPHVELLHLTPSPTHTNPMKTVVSTKLSVEPLVDSLSPNRSHTDAILPQSLVDEVWQEHTLLRLLNLVDLPLLDGVLQCSQKPASPVTVLPLHTNPQLICSNMLQSLDCLDFLPDQPVVELSRDLAQCKMLLYETLVKHYSNANKPPLLPQHMADIYTAITDLLVKAKMNKALEALQLSLKLLPHSYREELRRLLRFMSLAADPKEMKVDQEVENRLVVNRAFSRAILHSKVLSKQSEDLLLVFMLSNITEIFKIPGALHKEVSEKLASLVQGKQPDVAGKHMLYNKKKNKYTKTTKEELWNLLDNIHLDPNMSTKERKKLLRQFNQAHPQIFHQYFGDTAASVI</sequence>
<reference evidence="4" key="2">
    <citation type="submission" date="2025-08" db="UniProtKB">
        <authorList>
            <consortium name="Ensembl"/>
        </authorList>
    </citation>
    <scope>IDENTIFICATION</scope>
</reference>
<dbReference type="PANTHER" id="PTHR16206:SF9">
    <property type="entry name" value="DEP DOMAIN-CONTAINING PROTEIN 7"/>
    <property type="match status" value="1"/>
</dbReference>
<gene>
    <name evidence="4" type="primary">LOC114465140</name>
</gene>
<keyword evidence="5" id="KW-1185">Reference proteome</keyword>
<dbReference type="Proteomes" id="UP000694680">
    <property type="component" value="Chromosome 6"/>
</dbReference>
<dbReference type="AlphaFoldDB" id="A0A8C5DD09"/>
<dbReference type="InterPro" id="IPR000591">
    <property type="entry name" value="DEP_dom"/>
</dbReference>
<evidence type="ECO:0000259" key="3">
    <source>
        <dbReference type="PROSITE" id="PS50186"/>
    </source>
</evidence>
<dbReference type="Pfam" id="PF00610">
    <property type="entry name" value="DEP"/>
    <property type="match status" value="1"/>
</dbReference>
<dbReference type="Ensembl" id="ENSGWIT00000001624.1">
    <property type="protein sequence ID" value="ENSGWIP00000001511.1"/>
    <property type="gene ID" value="ENSGWIG00000000874.1"/>
</dbReference>
<reference evidence="4" key="1">
    <citation type="submission" date="2020-06" db="EMBL/GenBank/DDBJ databases">
        <authorList>
            <consortium name="Wellcome Sanger Institute Data Sharing"/>
        </authorList>
    </citation>
    <scope>NUCLEOTIDE SEQUENCE [LARGE SCALE GENOMIC DNA]</scope>
</reference>
<proteinExistence type="inferred from homology"/>
<dbReference type="PROSITE" id="PS50186">
    <property type="entry name" value="DEP"/>
    <property type="match status" value="1"/>
</dbReference>
<dbReference type="InterPro" id="IPR036390">
    <property type="entry name" value="WH_DNA-bd_sf"/>
</dbReference>
<dbReference type="InterPro" id="IPR036388">
    <property type="entry name" value="WH-like_DNA-bd_sf"/>
</dbReference>